<evidence type="ECO:0000313" key="1">
    <source>
        <dbReference type="EMBL" id="BBH17468.1"/>
    </source>
</evidence>
<dbReference type="KEGG" id="nbe:Back2_17550"/>
<proteinExistence type="predicted"/>
<dbReference type="EMBL" id="AP019307">
    <property type="protein sequence ID" value="BBH17468.1"/>
    <property type="molecule type" value="Genomic_DNA"/>
</dbReference>
<dbReference type="InterPro" id="IPR009061">
    <property type="entry name" value="DNA-bd_dom_put_sf"/>
</dbReference>
<dbReference type="SUPFAM" id="SSF46955">
    <property type="entry name" value="Putative DNA-binding domain"/>
    <property type="match status" value="1"/>
</dbReference>
<name>A0A3G9J1P3_9ACTN</name>
<sequence>MATSETEMVGTAEMTAALDVDRATVARWVQRGIAQPAGKLPGPNGAYFFDRSEIERLRVLRGDRKQMPAPEALMRTA</sequence>
<dbReference type="Proteomes" id="UP000271573">
    <property type="component" value="Chromosome"/>
</dbReference>
<accession>A0A3G9J1P3</accession>
<dbReference type="AlphaFoldDB" id="A0A3G9J1P3"/>
<reference evidence="1 2" key="1">
    <citation type="submission" date="2018-11" db="EMBL/GenBank/DDBJ databases">
        <title>Complete genome sequence of Nocardioides baekrokdamisoli strain KCTC 39748.</title>
        <authorList>
            <person name="Kang S.W."/>
            <person name="Lee K.C."/>
            <person name="Kim K.K."/>
            <person name="Kim J.S."/>
            <person name="Kim D.S."/>
            <person name="Ko S.H."/>
            <person name="Yang S.H."/>
            <person name="Shin Y.K."/>
            <person name="Lee J.S."/>
        </authorList>
    </citation>
    <scope>NUCLEOTIDE SEQUENCE [LARGE SCALE GENOMIC DNA]</scope>
    <source>
        <strain evidence="1 2">KCTC 39748</strain>
    </source>
</reference>
<keyword evidence="2" id="KW-1185">Reference proteome</keyword>
<organism evidence="1 2">
    <name type="scientific">Nocardioides baekrokdamisoli</name>
    <dbReference type="NCBI Taxonomy" id="1804624"/>
    <lineage>
        <taxon>Bacteria</taxon>
        <taxon>Bacillati</taxon>
        <taxon>Actinomycetota</taxon>
        <taxon>Actinomycetes</taxon>
        <taxon>Propionibacteriales</taxon>
        <taxon>Nocardioidaceae</taxon>
        <taxon>Nocardioides</taxon>
    </lineage>
</organism>
<protein>
    <submittedName>
        <fullName evidence="1">Uncharacterized protein</fullName>
    </submittedName>
</protein>
<evidence type="ECO:0000313" key="2">
    <source>
        <dbReference type="Proteomes" id="UP000271573"/>
    </source>
</evidence>
<gene>
    <name evidence="1" type="ORF">Back2_17550</name>
</gene>
<dbReference type="OrthoDB" id="5082940at2"/>
<dbReference type="RefSeq" id="WP_125568649.1">
    <property type="nucleotide sequence ID" value="NZ_AP019307.1"/>
</dbReference>